<evidence type="ECO:0000313" key="2">
    <source>
        <dbReference type="Proteomes" id="UP000789405"/>
    </source>
</evidence>
<dbReference type="EMBL" id="CAJVPY010017020">
    <property type="protein sequence ID" value="CAG8759948.1"/>
    <property type="molecule type" value="Genomic_DNA"/>
</dbReference>
<gene>
    <name evidence="1" type="ORF">DERYTH_LOCUS17724</name>
</gene>
<comment type="caution">
    <text evidence="1">The sequence shown here is derived from an EMBL/GenBank/DDBJ whole genome shotgun (WGS) entry which is preliminary data.</text>
</comment>
<protein>
    <submittedName>
        <fullName evidence="1">16199_t:CDS:1</fullName>
    </submittedName>
</protein>
<dbReference type="Proteomes" id="UP000789405">
    <property type="component" value="Unassembled WGS sequence"/>
</dbReference>
<dbReference type="AlphaFoldDB" id="A0A9N9J2X2"/>
<name>A0A9N9J2X2_9GLOM</name>
<proteinExistence type="predicted"/>
<organism evidence="1 2">
    <name type="scientific">Dentiscutata erythropus</name>
    <dbReference type="NCBI Taxonomy" id="1348616"/>
    <lineage>
        <taxon>Eukaryota</taxon>
        <taxon>Fungi</taxon>
        <taxon>Fungi incertae sedis</taxon>
        <taxon>Mucoromycota</taxon>
        <taxon>Glomeromycotina</taxon>
        <taxon>Glomeromycetes</taxon>
        <taxon>Diversisporales</taxon>
        <taxon>Gigasporaceae</taxon>
        <taxon>Dentiscutata</taxon>
    </lineage>
</organism>
<feature type="non-terminal residue" evidence="1">
    <location>
        <position position="1"/>
    </location>
</feature>
<sequence>EVEEFKTIMVEYKTSNLADIYNPLHVVDKERPSNCKFVSSIKKEQKYGDASIHEFYKYYTCVQLGHNFAFHKKNISHNQTHDKQRRN</sequence>
<reference evidence="1" key="1">
    <citation type="submission" date="2021-06" db="EMBL/GenBank/DDBJ databases">
        <authorList>
            <person name="Kallberg Y."/>
            <person name="Tangrot J."/>
            <person name="Rosling A."/>
        </authorList>
    </citation>
    <scope>NUCLEOTIDE SEQUENCE</scope>
    <source>
        <strain evidence="1">MA453B</strain>
    </source>
</reference>
<accession>A0A9N9J2X2</accession>
<keyword evidence="2" id="KW-1185">Reference proteome</keyword>
<evidence type="ECO:0000313" key="1">
    <source>
        <dbReference type="EMBL" id="CAG8759948.1"/>
    </source>
</evidence>